<organism evidence="2 3">
    <name type="scientific">Entomomonas asaccharolytica</name>
    <dbReference type="NCBI Taxonomy" id="2785331"/>
    <lineage>
        <taxon>Bacteria</taxon>
        <taxon>Pseudomonadati</taxon>
        <taxon>Pseudomonadota</taxon>
        <taxon>Gammaproteobacteria</taxon>
        <taxon>Pseudomonadales</taxon>
        <taxon>Pseudomonadaceae</taxon>
        <taxon>Entomomonas</taxon>
    </lineage>
</organism>
<dbReference type="PROSITE" id="PS51257">
    <property type="entry name" value="PROKAR_LIPOPROTEIN"/>
    <property type="match status" value="1"/>
</dbReference>
<feature type="chain" id="PRO_5037562488" description="Lipoprotein" evidence="1">
    <location>
        <begin position="19"/>
        <end position="161"/>
    </location>
</feature>
<reference evidence="2 3" key="1">
    <citation type="submission" date="2021-01" db="EMBL/GenBank/DDBJ databases">
        <title>Entomomonas sp. F2A isolated from a house cricket (Acheta domesticus).</title>
        <authorList>
            <person name="Spergser J."/>
            <person name="Busse H.-J."/>
        </authorList>
    </citation>
    <scope>NUCLEOTIDE SEQUENCE [LARGE SCALE GENOMIC DNA]</scope>
    <source>
        <strain evidence="2 3">F2A</strain>
    </source>
</reference>
<evidence type="ECO:0000313" key="3">
    <source>
        <dbReference type="Proteomes" id="UP000595278"/>
    </source>
</evidence>
<evidence type="ECO:0008006" key="4">
    <source>
        <dbReference type="Google" id="ProtNLM"/>
    </source>
</evidence>
<protein>
    <recommendedName>
        <fullName evidence="4">Lipoprotein</fullName>
    </recommendedName>
</protein>
<dbReference type="RefSeq" id="WP_201093987.1">
    <property type="nucleotide sequence ID" value="NZ_CP067393.1"/>
</dbReference>
<dbReference type="KEGG" id="eaz:JHT90_03165"/>
<keyword evidence="1" id="KW-0732">Signal</keyword>
<accession>A0A974RXH0</accession>
<proteinExistence type="predicted"/>
<keyword evidence="3" id="KW-1185">Reference proteome</keyword>
<sequence>MLKSIKFAALAGAVVVAAGCHSFNTNKPSATLSPRLVTNELRADIKVGEKVTGESSLNVLFGFIAFGGDSNFADGVGYDGITGGGLLPANPLDKTPQVQSAAAYNALAPVNGDVLISPRYEVTVDDFFVFKTIHVKVTGYKGTVNSITSTNNYNVCCTVGN</sequence>
<dbReference type="AlphaFoldDB" id="A0A974RXH0"/>
<dbReference type="Proteomes" id="UP000595278">
    <property type="component" value="Chromosome"/>
</dbReference>
<gene>
    <name evidence="2" type="ORF">JHT90_03165</name>
</gene>
<name>A0A974RXH0_9GAMM</name>
<evidence type="ECO:0000313" key="2">
    <source>
        <dbReference type="EMBL" id="QQP86256.1"/>
    </source>
</evidence>
<evidence type="ECO:0000256" key="1">
    <source>
        <dbReference type="SAM" id="SignalP"/>
    </source>
</evidence>
<feature type="signal peptide" evidence="1">
    <location>
        <begin position="1"/>
        <end position="18"/>
    </location>
</feature>
<dbReference type="EMBL" id="CP067393">
    <property type="protein sequence ID" value="QQP86256.1"/>
    <property type="molecule type" value="Genomic_DNA"/>
</dbReference>